<comment type="similarity">
    <text evidence="1">Belongs to the short-chain dehydrogenases/reductases (SDR) family.</text>
</comment>
<sequence>MLKLIIPRDVSAVSRSFLARAFDRKLSVLTTQRRKLEGKVALITGAASGIGKETAAKFITHGAKVVIADIQEQAGRDAAAELGENAAFVACDVSNESHVSAAVDFAVSLHGRLDIMYNNAGIPCRTPLSVVDLDMADFDRVMSVNARGVVAGIKHAARVMIPRRFGCILCTGSVTGVLGGLAQHTYSISKSAVVGIVRSATAELCRHGIRINCISPFALPTAFSLPEMKEYFPGADDGVLAGMLHESGALEGAHCEPGDVANAAVFLASDDAKYISGQNLVVDGGFTSIKSLNLRMPDQI</sequence>
<evidence type="ECO:0000313" key="6">
    <source>
        <dbReference type="EMBL" id="VFQ77045.1"/>
    </source>
</evidence>
<dbReference type="Pfam" id="PF13561">
    <property type="entry name" value="adh_short_C2"/>
    <property type="match status" value="1"/>
</dbReference>
<keyword evidence="2" id="KW-0560">Oxidoreductase</keyword>
<proteinExistence type="inferred from homology"/>
<dbReference type="Proteomes" id="UP000595140">
    <property type="component" value="Unassembled WGS sequence"/>
</dbReference>
<accession>A0A484LKT6</accession>
<dbReference type="AlphaFoldDB" id="A0A484LKT6"/>
<feature type="domain" description="Ketoreductase" evidence="5">
    <location>
        <begin position="39"/>
        <end position="220"/>
    </location>
</feature>
<evidence type="ECO:0000256" key="2">
    <source>
        <dbReference type="ARBA" id="ARBA00023002"/>
    </source>
</evidence>
<dbReference type="NCBIfam" id="NF005559">
    <property type="entry name" value="PRK07231.1"/>
    <property type="match status" value="1"/>
</dbReference>
<protein>
    <recommendedName>
        <fullName evidence="5">Ketoreductase domain-containing protein</fullName>
    </recommendedName>
</protein>
<dbReference type="InterPro" id="IPR036291">
    <property type="entry name" value="NAD(P)-bd_dom_sf"/>
</dbReference>
<dbReference type="Gene3D" id="3.40.50.720">
    <property type="entry name" value="NAD(P)-binding Rossmann-like Domain"/>
    <property type="match status" value="1"/>
</dbReference>
<dbReference type="FunFam" id="3.40.50.720:FF:000084">
    <property type="entry name" value="Short-chain dehydrogenase reductase"/>
    <property type="match status" value="1"/>
</dbReference>
<organism evidence="6 7">
    <name type="scientific">Cuscuta campestris</name>
    <dbReference type="NCBI Taxonomy" id="132261"/>
    <lineage>
        <taxon>Eukaryota</taxon>
        <taxon>Viridiplantae</taxon>
        <taxon>Streptophyta</taxon>
        <taxon>Embryophyta</taxon>
        <taxon>Tracheophyta</taxon>
        <taxon>Spermatophyta</taxon>
        <taxon>Magnoliopsida</taxon>
        <taxon>eudicotyledons</taxon>
        <taxon>Gunneridae</taxon>
        <taxon>Pentapetalae</taxon>
        <taxon>asterids</taxon>
        <taxon>lamiids</taxon>
        <taxon>Solanales</taxon>
        <taxon>Convolvulaceae</taxon>
        <taxon>Cuscuteae</taxon>
        <taxon>Cuscuta</taxon>
        <taxon>Cuscuta subgen. Grammica</taxon>
        <taxon>Cuscuta sect. Cleistogrammica</taxon>
    </lineage>
</organism>
<evidence type="ECO:0000256" key="1">
    <source>
        <dbReference type="ARBA" id="ARBA00006484"/>
    </source>
</evidence>
<dbReference type="PRINTS" id="PR00081">
    <property type="entry name" value="GDHRDH"/>
</dbReference>
<dbReference type="PRINTS" id="PR00080">
    <property type="entry name" value="SDRFAMILY"/>
</dbReference>
<evidence type="ECO:0000256" key="3">
    <source>
        <dbReference type="ARBA" id="ARBA00023027"/>
    </source>
</evidence>
<dbReference type="SUPFAM" id="SSF51735">
    <property type="entry name" value="NAD(P)-binding Rossmann-fold domains"/>
    <property type="match status" value="1"/>
</dbReference>
<keyword evidence="7" id="KW-1185">Reference proteome</keyword>
<dbReference type="PANTHER" id="PTHR43180:SF28">
    <property type="entry name" value="NAD(P)-BINDING ROSSMANN-FOLD SUPERFAMILY PROTEIN"/>
    <property type="match status" value="1"/>
</dbReference>
<evidence type="ECO:0000256" key="4">
    <source>
        <dbReference type="ARBA" id="ARBA00023098"/>
    </source>
</evidence>
<evidence type="ECO:0000313" key="7">
    <source>
        <dbReference type="Proteomes" id="UP000595140"/>
    </source>
</evidence>
<dbReference type="InterPro" id="IPR002347">
    <property type="entry name" value="SDR_fam"/>
</dbReference>
<dbReference type="OrthoDB" id="294295at2759"/>
<evidence type="ECO:0000259" key="5">
    <source>
        <dbReference type="SMART" id="SM00822"/>
    </source>
</evidence>
<dbReference type="EMBL" id="OOIL02001602">
    <property type="protein sequence ID" value="VFQ77045.1"/>
    <property type="molecule type" value="Genomic_DNA"/>
</dbReference>
<dbReference type="PANTHER" id="PTHR43180">
    <property type="entry name" value="3-OXOACYL-(ACYL-CARRIER-PROTEIN) REDUCTASE (AFU_ORTHOLOGUE AFUA_6G11210)"/>
    <property type="match status" value="1"/>
</dbReference>
<reference evidence="6 7" key="1">
    <citation type="submission" date="2018-04" db="EMBL/GenBank/DDBJ databases">
        <authorList>
            <person name="Vogel A."/>
        </authorList>
    </citation>
    <scope>NUCLEOTIDE SEQUENCE [LARGE SCALE GENOMIC DNA]</scope>
</reference>
<keyword evidence="3" id="KW-0520">NAD</keyword>
<dbReference type="GO" id="GO:0016616">
    <property type="term" value="F:oxidoreductase activity, acting on the CH-OH group of donors, NAD or NADP as acceptor"/>
    <property type="evidence" value="ECO:0007669"/>
    <property type="project" value="UniProtKB-ARBA"/>
</dbReference>
<dbReference type="GO" id="GO:0006629">
    <property type="term" value="P:lipid metabolic process"/>
    <property type="evidence" value="ECO:0007669"/>
    <property type="project" value="UniProtKB-KW"/>
</dbReference>
<gene>
    <name evidence="6" type="ORF">CCAM_LOCUS18821</name>
</gene>
<name>A0A484LKT6_9ASTE</name>
<dbReference type="SMART" id="SM00822">
    <property type="entry name" value="PKS_KR"/>
    <property type="match status" value="1"/>
</dbReference>
<dbReference type="InterPro" id="IPR057326">
    <property type="entry name" value="KR_dom"/>
</dbReference>
<keyword evidence="4" id="KW-0443">Lipid metabolism</keyword>